<evidence type="ECO:0008006" key="5">
    <source>
        <dbReference type="Google" id="ProtNLM"/>
    </source>
</evidence>
<sequence>MHVICTACLKRLFIAPEKMPAGESTFPMVCPRCGTPLLVDPQHGRTFATGATAYAAMKADAALGSSELDDILAALERMTVKVRTGLRRTWPEEQDTGLASVFDVEDND</sequence>
<evidence type="ECO:0000313" key="4">
    <source>
        <dbReference type="Proteomes" id="UP000503251"/>
    </source>
</evidence>
<keyword evidence="4" id="KW-1185">Reference proteome</keyword>
<dbReference type="Proteomes" id="UP000503251">
    <property type="component" value="Chromosome"/>
</dbReference>
<proteinExistence type="predicted"/>
<dbReference type="AlphaFoldDB" id="A0A6P1ZFK1"/>
<reference evidence="2 3" key="1">
    <citation type="submission" date="2018-06" db="EMBL/GenBank/DDBJ databases">
        <title>Complete genome of Desulfovibrio marinus P48SEP.</title>
        <authorList>
            <person name="Crispim J.S."/>
            <person name="Vidigal P.M.P."/>
            <person name="Silva L.C.F."/>
            <person name="Araujo L.C."/>
            <person name="Laguardia C.N."/>
            <person name="Dias R.S."/>
            <person name="Sousa M.P."/>
            <person name="Paula S.O."/>
            <person name="Silva C."/>
        </authorList>
    </citation>
    <scope>NUCLEOTIDE SEQUENCE [LARGE SCALE GENOMIC DNA]</scope>
    <source>
        <strain evidence="2 3">P48SEP</strain>
    </source>
</reference>
<evidence type="ECO:0000313" key="2">
    <source>
        <dbReference type="EMBL" id="TVM32576.1"/>
    </source>
</evidence>
<dbReference type="EMBL" id="QMIF01000010">
    <property type="protein sequence ID" value="TVM32576.1"/>
    <property type="molecule type" value="Genomic_DNA"/>
</dbReference>
<gene>
    <name evidence="2" type="ORF">DQK91_14985</name>
    <name evidence="1" type="ORF">E8L03_06485</name>
</gene>
<dbReference type="Proteomes" id="UP000434052">
    <property type="component" value="Unassembled WGS sequence"/>
</dbReference>
<name>A0A6P1ZFK1_9BACT</name>
<evidence type="ECO:0000313" key="3">
    <source>
        <dbReference type="Proteomes" id="UP000434052"/>
    </source>
</evidence>
<accession>A0A6P1ZFK1</accession>
<reference evidence="1 4" key="2">
    <citation type="submission" date="2019-04" db="EMBL/GenBank/DDBJ databases">
        <title>Isolation and culture of sulfate reducing bacteria from the cold seep of the South China Sea.</title>
        <authorList>
            <person name="Sun C."/>
            <person name="Liu R."/>
        </authorList>
    </citation>
    <scope>NUCLEOTIDE SEQUENCE [LARGE SCALE GENOMIC DNA]</scope>
    <source>
        <strain evidence="1 4">CS1</strain>
    </source>
</reference>
<organism evidence="2 3">
    <name type="scientific">Oceanidesulfovibrio marinus</name>
    <dbReference type="NCBI Taxonomy" id="370038"/>
    <lineage>
        <taxon>Bacteria</taxon>
        <taxon>Pseudomonadati</taxon>
        <taxon>Thermodesulfobacteriota</taxon>
        <taxon>Desulfovibrionia</taxon>
        <taxon>Desulfovibrionales</taxon>
        <taxon>Desulfovibrionaceae</taxon>
        <taxon>Oceanidesulfovibrio</taxon>
    </lineage>
</organism>
<evidence type="ECO:0000313" key="1">
    <source>
        <dbReference type="EMBL" id="QJT08590.1"/>
    </source>
</evidence>
<dbReference type="RefSeq" id="WP_144306193.1">
    <property type="nucleotide sequence ID" value="NZ_CP039543.1"/>
</dbReference>
<dbReference type="EMBL" id="CP039543">
    <property type="protein sequence ID" value="QJT08590.1"/>
    <property type="molecule type" value="Genomic_DNA"/>
</dbReference>
<protein>
    <recommendedName>
        <fullName evidence="5">MJ0042 family finger-like domain-containing protein</fullName>
    </recommendedName>
</protein>